<proteinExistence type="predicted"/>
<dbReference type="AlphaFoldDB" id="E9IV77"/>
<evidence type="ECO:0000313" key="2">
    <source>
        <dbReference type="EMBL" id="EFZ15524.1"/>
    </source>
</evidence>
<protein>
    <submittedName>
        <fullName evidence="2">Uncharacterized protein</fullName>
    </submittedName>
</protein>
<evidence type="ECO:0000256" key="1">
    <source>
        <dbReference type="SAM" id="MobiDB-lite"/>
    </source>
</evidence>
<dbReference type="HOGENOM" id="CLU_1973267_0_0_1"/>
<gene>
    <name evidence="2" type="ORF">SINV_04441</name>
</gene>
<feature type="non-terminal residue" evidence="2">
    <location>
        <position position="127"/>
    </location>
</feature>
<organism>
    <name type="scientific">Solenopsis invicta</name>
    <name type="common">Red imported fire ant</name>
    <name type="synonym">Solenopsis wagneri</name>
    <dbReference type="NCBI Taxonomy" id="13686"/>
    <lineage>
        <taxon>Eukaryota</taxon>
        <taxon>Metazoa</taxon>
        <taxon>Ecdysozoa</taxon>
        <taxon>Arthropoda</taxon>
        <taxon>Hexapoda</taxon>
        <taxon>Insecta</taxon>
        <taxon>Pterygota</taxon>
        <taxon>Neoptera</taxon>
        <taxon>Endopterygota</taxon>
        <taxon>Hymenoptera</taxon>
        <taxon>Apocrita</taxon>
        <taxon>Aculeata</taxon>
        <taxon>Formicoidea</taxon>
        <taxon>Formicidae</taxon>
        <taxon>Myrmicinae</taxon>
        <taxon>Solenopsis</taxon>
    </lineage>
</organism>
<reference evidence="2" key="1">
    <citation type="journal article" date="2011" name="Proc. Natl. Acad. Sci. U.S.A.">
        <title>The genome of the fire ant Solenopsis invicta.</title>
        <authorList>
            <person name="Wurm Y."/>
            <person name="Wang J."/>
            <person name="Riba-Grognuz O."/>
            <person name="Corona M."/>
            <person name="Nygaard S."/>
            <person name="Hunt B.G."/>
            <person name="Ingram K.K."/>
            <person name="Falquet L."/>
            <person name="Nipitwattanaphon M."/>
            <person name="Gotzek D."/>
            <person name="Dijkstra M.B."/>
            <person name="Oettler J."/>
            <person name="Comtesse F."/>
            <person name="Shih C.J."/>
            <person name="Wu W.J."/>
            <person name="Yang C.C."/>
            <person name="Thomas J."/>
            <person name="Beaudoing E."/>
            <person name="Pradervand S."/>
            <person name="Flegel V."/>
            <person name="Cook E.D."/>
            <person name="Fabbretti R."/>
            <person name="Stockinger H."/>
            <person name="Long L."/>
            <person name="Farmerie W.G."/>
            <person name="Oakey J."/>
            <person name="Boomsma J.J."/>
            <person name="Pamilo P."/>
            <person name="Yi S.V."/>
            <person name="Heinze J."/>
            <person name="Goodisman M.A."/>
            <person name="Farinelli L."/>
            <person name="Harshman K."/>
            <person name="Hulo N."/>
            <person name="Cerutti L."/>
            <person name="Xenarios I."/>
            <person name="Shoemaker D."/>
            <person name="Keller L."/>
        </authorList>
    </citation>
    <scope>NUCLEOTIDE SEQUENCE [LARGE SCALE GENOMIC DNA]</scope>
</reference>
<sequence>MCFLKAERCSYVAGAVDEAEGLGTDKRQVTRRLQVDGAGKKDKKGRAMGKMLMGVRKELEEKMQGILKEGEVDGKRGWWDLECNESKKEMRRALKEWRTKGVGGEKYREAKRAHSSYQKKKTEQMGK</sequence>
<feature type="region of interest" description="Disordered" evidence="1">
    <location>
        <begin position="101"/>
        <end position="127"/>
    </location>
</feature>
<name>E9IV77_SOLIN</name>
<accession>E9IV77</accession>
<dbReference type="EMBL" id="GL766150">
    <property type="protein sequence ID" value="EFZ15524.1"/>
    <property type="molecule type" value="Genomic_DNA"/>
</dbReference>
<feature type="compositionally biased region" description="Basic and acidic residues" evidence="1">
    <location>
        <begin position="101"/>
        <end position="112"/>
    </location>
</feature>